<keyword evidence="6" id="KW-0256">Endoplasmic reticulum</keyword>
<evidence type="ECO:0000256" key="7">
    <source>
        <dbReference type="ARBA" id="ARBA00022832"/>
    </source>
</evidence>
<keyword evidence="10" id="KW-0560">Oxidoreductase</keyword>
<keyword evidence="5" id="KW-0479">Metal-binding</keyword>
<evidence type="ECO:0000256" key="9">
    <source>
        <dbReference type="ARBA" id="ARBA00022989"/>
    </source>
</evidence>
<organism evidence="16 17">
    <name type="scientific">Paenibacillus gansuensis</name>
    <dbReference type="NCBI Taxonomy" id="306542"/>
    <lineage>
        <taxon>Bacteria</taxon>
        <taxon>Bacillati</taxon>
        <taxon>Bacillota</taxon>
        <taxon>Bacilli</taxon>
        <taxon>Bacillales</taxon>
        <taxon>Paenibacillaceae</taxon>
        <taxon>Paenibacillus</taxon>
    </lineage>
</organism>
<comment type="caution">
    <text evidence="16">The sequence shown here is derived from an EMBL/GenBank/DDBJ whole genome shotgun (WGS) entry which is preliminary data.</text>
</comment>
<keyword evidence="3" id="KW-0444">Lipid biosynthesis</keyword>
<evidence type="ECO:0000256" key="11">
    <source>
        <dbReference type="ARBA" id="ARBA00023098"/>
    </source>
</evidence>
<proteinExistence type="predicted"/>
<keyword evidence="13" id="KW-0275">Fatty acid biosynthesis</keyword>
<dbReference type="EMBL" id="JBHUME010000005">
    <property type="protein sequence ID" value="MFD2611791.1"/>
    <property type="molecule type" value="Genomic_DNA"/>
</dbReference>
<evidence type="ECO:0000256" key="1">
    <source>
        <dbReference type="ARBA" id="ARBA00001947"/>
    </source>
</evidence>
<dbReference type="Proteomes" id="UP001597541">
    <property type="component" value="Unassembled WGS sequence"/>
</dbReference>
<keyword evidence="11" id="KW-0443">Lipid metabolism</keyword>
<evidence type="ECO:0000256" key="4">
    <source>
        <dbReference type="ARBA" id="ARBA00022692"/>
    </source>
</evidence>
<evidence type="ECO:0000259" key="15">
    <source>
        <dbReference type="Pfam" id="PF04116"/>
    </source>
</evidence>
<keyword evidence="7" id="KW-0276">Fatty acid metabolism</keyword>
<evidence type="ECO:0000313" key="16">
    <source>
        <dbReference type="EMBL" id="MFD2611791.1"/>
    </source>
</evidence>
<dbReference type="PANTHER" id="PTHR12863:SF1">
    <property type="entry name" value="FATTY ACID 2-HYDROXYLASE"/>
    <property type="match status" value="1"/>
</dbReference>
<evidence type="ECO:0000256" key="10">
    <source>
        <dbReference type="ARBA" id="ARBA00023002"/>
    </source>
</evidence>
<evidence type="ECO:0000313" key="17">
    <source>
        <dbReference type="Proteomes" id="UP001597541"/>
    </source>
</evidence>
<gene>
    <name evidence="16" type="ORF">ACFSUF_05065</name>
</gene>
<sequence>MRKYVKEFFGHKDVLVMCALLLLAFGYCADSLGRWQSWAAIASGALTYTFSEYAIHRFLFHLKPPKNRLFLSFLRRLHYDHHVVPDDIKLMLLPVWYSLPLISGVCVLLYVLTGDTKTTAAFFTGTAGFLLYYEWTHYAAHRPIVPRTPWGRWMKKVHLWHHFQNEHYWFGVTNTLYDRLFGTFREPKQTERSSSARNLET</sequence>
<comment type="cofactor">
    <cofactor evidence="1">
        <name>Zn(2+)</name>
        <dbReference type="ChEBI" id="CHEBI:29105"/>
    </cofactor>
</comment>
<dbReference type="Pfam" id="PF04116">
    <property type="entry name" value="FA_hydroxylase"/>
    <property type="match status" value="1"/>
</dbReference>
<evidence type="ECO:0000256" key="5">
    <source>
        <dbReference type="ARBA" id="ARBA00022723"/>
    </source>
</evidence>
<dbReference type="PANTHER" id="PTHR12863">
    <property type="entry name" value="FATTY ACID HYDROXYLASE"/>
    <property type="match status" value="1"/>
</dbReference>
<reference evidence="17" key="1">
    <citation type="journal article" date="2019" name="Int. J. Syst. Evol. Microbiol.">
        <title>The Global Catalogue of Microorganisms (GCM) 10K type strain sequencing project: providing services to taxonomists for standard genome sequencing and annotation.</title>
        <authorList>
            <consortium name="The Broad Institute Genomics Platform"/>
            <consortium name="The Broad Institute Genome Sequencing Center for Infectious Disease"/>
            <person name="Wu L."/>
            <person name="Ma J."/>
        </authorList>
    </citation>
    <scope>NUCLEOTIDE SEQUENCE [LARGE SCALE GENOMIC DNA]</scope>
    <source>
        <strain evidence="17">KCTC 3950</strain>
    </source>
</reference>
<keyword evidence="17" id="KW-1185">Reference proteome</keyword>
<keyword evidence="8" id="KW-0862">Zinc</keyword>
<evidence type="ECO:0000256" key="14">
    <source>
        <dbReference type="SAM" id="Phobius"/>
    </source>
</evidence>
<dbReference type="RefSeq" id="WP_377600774.1">
    <property type="nucleotide sequence ID" value="NZ_JBHUME010000005.1"/>
</dbReference>
<evidence type="ECO:0000256" key="13">
    <source>
        <dbReference type="ARBA" id="ARBA00023160"/>
    </source>
</evidence>
<feature type="transmembrane region" description="Helical" evidence="14">
    <location>
        <begin position="90"/>
        <end position="112"/>
    </location>
</feature>
<comment type="subcellular location">
    <subcellularLocation>
        <location evidence="2">Endoplasmic reticulum membrane</location>
        <topology evidence="2">Multi-pass membrane protein</topology>
    </subcellularLocation>
</comment>
<dbReference type="InterPro" id="IPR006694">
    <property type="entry name" value="Fatty_acid_hydroxylase"/>
</dbReference>
<keyword evidence="4 14" id="KW-0812">Transmembrane</keyword>
<keyword evidence="9 14" id="KW-1133">Transmembrane helix</keyword>
<protein>
    <submittedName>
        <fullName evidence="16">Sterol desaturase family protein</fullName>
    </submittedName>
</protein>
<feature type="domain" description="Fatty acid hydroxylase" evidence="15">
    <location>
        <begin position="43"/>
        <end position="183"/>
    </location>
</feature>
<evidence type="ECO:0000256" key="3">
    <source>
        <dbReference type="ARBA" id="ARBA00022516"/>
    </source>
</evidence>
<evidence type="ECO:0000256" key="8">
    <source>
        <dbReference type="ARBA" id="ARBA00022833"/>
    </source>
</evidence>
<evidence type="ECO:0000256" key="6">
    <source>
        <dbReference type="ARBA" id="ARBA00022824"/>
    </source>
</evidence>
<name>A0ABW5PA55_9BACL</name>
<accession>A0ABW5PA55</accession>
<keyword evidence="12 14" id="KW-0472">Membrane</keyword>
<dbReference type="InterPro" id="IPR014430">
    <property type="entry name" value="Scs7"/>
</dbReference>
<evidence type="ECO:0000256" key="2">
    <source>
        <dbReference type="ARBA" id="ARBA00004477"/>
    </source>
</evidence>
<evidence type="ECO:0000256" key="12">
    <source>
        <dbReference type="ARBA" id="ARBA00023136"/>
    </source>
</evidence>